<dbReference type="Proteomes" id="UP001170023">
    <property type="component" value="Unassembled WGS sequence"/>
</dbReference>
<accession>A0AAW7WVV6</accession>
<sequence>MSKINPEWKNIRVFDKSILPALETNLGNNTSSADYFAETSSAYDAANIATFGIENTGVEWKYTAGYRDGEKKYIIGNSSRDYSVSTLEGINNNPFEGFQPIVDIHSHPSTQGASEHDMLNAKGKNGVSFGVYFKDNKTLYEYNSVRSNLNSIKMNSMLDLMRYTFRKYNENDEEE</sequence>
<reference evidence="1" key="1">
    <citation type="submission" date="2023-07" db="EMBL/GenBank/DDBJ databases">
        <title>Whole Genome Sequencing of Colonoscopy isolates.</title>
        <authorList>
            <person name="Surve S.V."/>
            <person name="Valls R.A."/>
            <person name="Barrak K.E."/>
            <person name="Gardner T.B."/>
            <person name="O'Toole G.A."/>
        </authorList>
    </citation>
    <scope>NUCLEOTIDE SEQUENCE</scope>
    <source>
        <strain evidence="1">GP0119</strain>
    </source>
</reference>
<evidence type="ECO:0000313" key="2">
    <source>
        <dbReference type="Proteomes" id="UP001170023"/>
    </source>
</evidence>
<name>A0AAW7WVV6_9BACE</name>
<comment type="caution">
    <text evidence="1">The sequence shown here is derived from an EMBL/GenBank/DDBJ whole genome shotgun (WGS) entry which is preliminary data.</text>
</comment>
<dbReference type="Pfam" id="PF15659">
    <property type="entry name" value="Toxin-JAB1"/>
    <property type="match status" value="1"/>
</dbReference>
<dbReference type="EMBL" id="JAUONL010000044">
    <property type="protein sequence ID" value="MDO6360406.1"/>
    <property type="molecule type" value="Genomic_DNA"/>
</dbReference>
<protein>
    <submittedName>
        <fullName evidence="1">JAB-like toxin 1 domain-containing protein</fullName>
    </submittedName>
</protein>
<evidence type="ECO:0000313" key="1">
    <source>
        <dbReference type="EMBL" id="MDO6360406.1"/>
    </source>
</evidence>
<dbReference type="InterPro" id="IPR028218">
    <property type="entry name" value="Toxin-JAB1"/>
</dbReference>
<organism evidence="1 2">
    <name type="scientific">Bacteroides caccae</name>
    <dbReference type="NCBI Taxonomy" id="47678"/>
    <lineage>
        <taxon>Bacteria</taxon>
        <taxon>Pseudomonadati</taxon>
        <taxon>Bacteroidota</taxon>
        <taxon>Bacteroidia</taxon>
        <taxon>Bacteroidales</taxon>
        <taxon>Bacteroidaceae</taxon>
        <taxon>Bacteroides</taxon>
    </lineage>
</organism>
<proteinExistence type="predicted"/>
<gene>
    <name evidence="1" type="ORF">Q4469_22450</name>
</gene>
<dbReference type="AlphaFoldDB" id="A0AAW7WVV6"/>